<protein>
    <recommendedName>
        <fullName evidence="10">tRNA dimethylallyltransferase</fullName>
        <ecNumber evidence="10">2.5.1.75</ecNumber>
    </recommendedName>
    <alternativeName>
        <fullName evidence="10">Dimethylallyl diphosphate:tRNA dimethylallyltransferase</fullName>
        <shortName evidence="10">DMAPP:tRNA dimethylallyltransferase</shortName>
        <shortName evidence="10">DMATase</shortName>
    </alternativeName>
    <alternativeName>
        <fullName evidence="10">Isopentenyl-diphosphate:tRNA isopentenyltransferase</fullName>
        <shortName evidence="10">IPP transferase</shortName>
        <shortName evidence="10">IPPT</shortName>
        <shortName evidence="10">IPTase</shortName>
    </alternativeName>
</protein>
<dbReference type="GO" id="GO:0006400">
    <property type="term" value="P:tRNA modification"/>
    <property type="evidence" value="ECO:0007669"/>
    <property type="project" value="TreeGrafter"/>
</dbReference>
<organism evidence="14 15">
    <name type="scientific">Leuconostoc fallax</name>
    <dbReference type="NCBI Taxonomy" id="1251"/>
    <lineage>
        <taxon>Bacteria</taxon>
        <taxon>Bacillati</taxon>
        <taxon>Bacillota</taxon>
        <taxon>Bacilli</taxon>
        <taxon>Lactobacillales</taxon>
        <taxon>Lactobacillaceae</taxon>
        <taxon>Leuconostoc</taxon>
    </lineage>
</organism>
<dbReference type="RefSeq" id="WP_010008014.1">
    <property type="nucleotide sequence ID" value="NZ_JAGYGP010000001.1"/>
</dbReference>
<evidence type="ECO:0000256" key="9">
    <source>
        <dbReference type="ARBA" id="ARBA00049563"/>
    </source>
</evidence>
<dbReference type="STRING" id="907931.GCA_000165675_00716"/>
<feature type="site" description="Interaction with substrate tRNA" evidence="10">
    <location>
        <position position="100"/>
    </location>
</feature>
<dbReference type="GO" id="GO:0052381">
    <property type="term" value="F:tRNA dimethylallyltransferase activity"/>
    <property type="evidence" value="ECO:0007669"/>
    <property type="project" value="UniProtKB-UniRule"/>
</dbReference>
<reference evidence="14 15" key="1">
    <citation type="journal article" date="2019" name="Appl. Microbiol. Biotechnol.">
        <title>Uncovering carbohydrate metabolism through a genotype-phenotype association study of 56 lactic acid bacteria genomes.</title>
        <authorList>
            <person name="Buron-Moles G."/>
            <person name="Chailyan A."/>
            <person name="Dolejs I."/>
            <person name="Forster J."/>
            <person name="Miks M.H."/>
        </authorList>
    </citation>
    <scope>NUCLEOTIDE SEQUENCE [LARGE SCALE GENOMIC DNA]</scope>
    <source>
        <strain evidence="14 15">ATCC 700006</strain>
    </source>
</reference>
<comment type="caution">
    <text evidence="14">The sequence shown here is derived from an EMBL/GenBank/DDBJ whole genome shotgun (WGS) entry which is preliminary data.</text>
</comment>
<evidence type="ECO:0000256" key="6">
    <source>
        <dbReference type="ARBA" id="ARBA00022741"/>
    </source>
</evidence>
<dbReference type="PANTHER" id="PTHR11088:SF60">
    <property type="entry name" value="TRNA DIMETHYLALLYLTRANSFERASE"/>
    <property type="match status" value="1"/>
</dbReference>
<evidence type="ECO:0000256" key="13">
    <source>
        <dbReference type="RuleBase" id="RU003785"/>
    </source>
</evidence>
<dbReference type="InterPro" id="IPR027417">
    <property type="entry name" value="P-loop_NTPase"/>
</dbReference>
<gene>
    <name evidence="10" type="primary">miaA</name>
    <name evidence="14" type="ORF">C5L23_001401</name>
</gene>
<dbReference type="SUPFAM" id="SSF52540">
    <property type="entry name" value="P-loop containing nucleoside triphosphate hydrolases"/>
    <property type="match status" value="2"/>
</dbReference>
<comment type="similarity">
    <text evidence="3 10 13">Belongs to the IPP transferase family.</text>
</comment>
<dbReference type="PANTHER" id="PTHR11088">
    <property type="entry name" value="TRNA DIMETHYLALLYLTRANSFERASE"/>
    <property type="match status" value="1"/>
</dbReference>
<feature type="binding site" evidence="10">
    <location>
        <begin position="9"/>
        <end position="16"/>
    </location>
    <ligand>
        <name>ATP</name>
        <dbReference type="ChEBI" id="CHEBI:30616"/>
    </ligand>
</feature>
<accession>A0A4R5N7T4</accession>
<evidence type="ECO:0000256" key="1">
    <source>
        <dbReference type="ARBA" id="ARBA00001946"/>
    </source>
</evidence>
<dbReference type="EMBL" id="PUFI01000015">
    <property type="protein sequence ID" value="TDG67602.1"/>
    <property type="molecule type" value="Genomic_DNA"/>
</dbReference>
<dbReference type="Gene3D" id="1.10.20.140">
    <property type="match status" value="1"/>
</dbReference>
<keyword evidence="8 10" id="KW-0460">Magnesium</keyword>
<dbReference type="AlphaFoldDB" id="A0A4R5N7T4"/>
<keyword evidence="4 10" id="KW-0808">Transferase</keyword>
<feature type="binding site" evidence="10">
    <location>
        <begin position="11"/>
        <end position="16"/>
    </location>
    <ligand>
        <name>substrate</name>
    </ligand>
</feature>
<evidence type="ECO:0000256" key="12">
    <source>
        <dbReference type="RuleBase" id="RU003784"/>
    </source>
</evidence>
<keyword evidence="15" id="KW-1185">Reference proteome</keyword>
<evidence type="ECO:0000256" key="7">
    <source>
        <dbReference type="ARBA" id="ARBA00022840"/>
    </source>
</evidence>
<dbReference type="EC" id="2.5.1.75" evidence="10"/>
<evidence type="ECO:0000256" key="8">
    <source>
        <dbReference type="ARBA" id="ARBA00022842"/>
    </source>
</evidence>
<dbReference type="Pfam" id="PF01715">
    <property type="entry name" value="IPPT"/>
    <property type="match status" value="1"/>
</dbReference>
<proteinExistence type="inferred from homology"/>
<dbReference type="GO" id="GO:0005524">
    <property type="term" value="F:ATP binding"/>
    <property type="evidence" value="ECO:0007669"/>
    <property type="project" value="UniProtKB-UniRule"/>
</dbReference>
<evidence type="ECO:0000256" key="10">
    <source>
        <dbReference type="HAMAP-Rule" id="MF_00185"/>
    </source>
</evidence>
<comment type="catalytic activity">
    <reaction evidence="9 10 11">
        <text>adenosine(37) in tRNA + dimethylallyl diphosphate = N(6)-dimethylallyladenosine(37) in tRNA + diphosphate</text>
        <dbReference type="Rhea" id="RHEA:26482"/>
        <dbReference type="Rhea" id="RHEA-COMP:10162"/>
        <dbReference type="Rhea" id="RHEA-COMP:10375"/>
        <dbReference type="ChEBI" id="CHEBI:33019"/>
        <dbReference type="ChEBI" id="CHEBI:57623"/>
        <dbReference type="ChEBI" id="CHEBI:74411"/>
        <dbReference type="ChEBI" id="CHEBI:74415"/>
        <dbReference type="EC" id="2.5.1.75"/>
    </reaction>
</comment>
<dbReference type="HAMAP" id="MF_00185">
    <property type="entry name" value="IPP_trans"/>
    <property type="match status" value="1"/>
</dbReference>
<comment type="cofactor">
    <cofactor evidence="1 10">
        <name>Mg(2+)</name>
        <dbReference type="ChEBI" id="CHEBI:18420"/>
    </cofactor>
</comment>
<evidence type="ECO:0000313" key="14">
    <source>
        <dbReference type="EMBL" id="TDG67602.1"/>
    </source>
</evidence>
<evidence type="ECO:0000256" key="4">
    <source>
        <dbReference type="ARBA" id="ARBA00022679"/>
    </source>
</evidence>
<evidence type="ECO:0000256" key="3">
    <source>
        <dbReference type="ARBA" id="ARBA00005842"/>
    </source>
</evidence>
<dbReference type="Proteomes" id="UP000295681">
    <property type="component" value="Unassembled WGS sequence"/>
</dbReference>
<keyword evidence="5 10" id="KW-0819">tRNA processing</keyword>
<comment type="function">
    <text evidence="2 10 12">Catalyzes the transfer of a dimethylallyl group onto the adenine at position 37 in tRNAs that read codons beginning with uridine, leading to the formation of N6-(dimethylallyl)adenosine (i(6)A).</text>
</comment>
<evidence type="ECO:0000256" key="2">
    <source>
        <dbReference type="ARBA" id="ARBA00003213"/>
    </source>
</evidence>
<name>A0A4R5N7T4_9LACO</name>
<keyword evidence="7 10" id="KW-0067">ATP-binding</keyword>
<evidence type="ECO:0000313" key="15">
    <source>
        <dbReference type="Proteomes" id="UP000295681"/>
    </source>
</evidence>
<dbReference type="InterPro" id="IPR018022">
    <property type="entry name" value="IPT"/>
</dbReference>
<dbReference type="Gene3D" id="3.40.50.300">
    <property type="entry name" value="P-loop containing nucleotide triphosphate hydrolases"/>
    <property type="match status" value="1"/>
</dbReference>
<evidence type="ECO:0000256" key="5">
    <source>
        <dbReference type="ARBA" id="ARBA00022694"/>
    </source>
</evidence>
<dbReference type="NCBIfam" id="TIGR00174">
    <property type="entry name" value="miaA"/>
    <property type="match status" value="1"/>
</dbReference>
<keyword evidence="6 10" id="KW-0547">Nucleotide-binding</keyword>
<evidence type="ECO:0000256" key="11">
    <source>
        <dbReference type="RuleBase" id="RU003783"/>
    </source>
</evidence>
<comment type="caution">
    <text evidence="10">Lacks conserved residue(s) required for the propagation of feature annotation.</text>
</comment>
<dbReference type="InterPro" id="IPR039657">
    <property type="entry name" value="Dimethylallyltransferase"/>
</dbReference>
<comment type="subunit">
    <text evidence="10">Monomer.</text>
</comment>
<sequence>MNQILVIMGPTASGKSDLAIQMAERYNGEIISADALQIYRHLDIGTAKVSAAEQATVPHHLVDILDMTDTYSVAEFVEQADQIIKQIIHRGRLPIIVGGTGFYIKALLGLQPLDYQKSDTALLQKLKTLSLSELVTMLGQVAPDQLTKIDLHNPYRVQRAILIAQSAQKSNIERPSYDALVVGVDWPREVLYERINARVDKMLGMGLLDEAKTLLEQGGTDLQAGKAIGYKELFPYLLGQTTLAVAKQQLQQNSRRYAKRQLTYLRHQIAGLIWIDGNTAQYDTSVLVDQWLKKSSQL</sequence>